<evidence type="ECO:0000256" key="7">
    <source>
        <dbReference type="ARBA" id="ARBA00023239"/>
    </source>
</evidence>
<dbReference type="InterPro" id="IPR045865">
    <property type="entry name" value="ACT-like_dom_sf"/>
</dbReference>
<evidence type="ECO:0000259" key="12">
    <source>
        <dbReference type="PROSITE" id="PS51671"/>
    </source>
</evidence>
<dbReference type="Proteomes" id="UP000186040">
    <property type="component" value="Unassembled WGS sequence"/>
</dbReference>
<evidence type="ECO:0000256" key="8">
    <source>
        <dbReference type="ARBA" id="ARBA00047848"/>
    </source>
</evidence>
<dbReference type="GO" id="GO:0004664">
    <property type="term" value="F:prephenate dehydratase activity"/>
    <property type="evidence" value="ECO:0007669"/>
    <property type="project" value="UniProtKB-UniRule"/>
</dbReference>
<dbReference type="PIRSF" id="PIRSF001500">
    <property type="entry name" value="Chor_mut_pdt_Ppr"/>
    <property type="match status" value="1"/>
</dbReference>
<dbReference type="GO" id="GO:0005737">
    <property type="term" value="C:cytoplasm"/>
    <property type="evidence" value="ECO:0007669"/>
    <property type="project" value="TreeGrafter"/>
</dbReference>
<dbReference type="CDD" id="cd04905">
    <property type="entry name" value="ACT_CM-PDT"/>
    <property type="match status" value="1"/>
</dbReference>
<dbReference type="EMBL" id="MKQR01000012">
    <property type="protein sequence ID" value="OLR93120.1"/>
    <property type="molecule type" value="Genomic_DNA"/>
</dbReference>
<dbReference type="Pfam" id="PF00800">
    <property type="entry name" value="PDT"/>
    <property type="match status" value="1"/>
</dbReference>
<dbReference type="FunFam" id="3.40.190.10:FF:000064">
    <property type="entry name" value="Prephenate dehydratase"/>
    <property type="match status" value="1"/>
</dbReference>
<dbReference type="STRING" id="1193682.BJP25_00520"/>
<dbReference type="OrthoDB" id="9802281at2"/>
<sequence length="304" mass="31732">MPTIAYFGPRGTFTEQAARGFDDAAELVAYPTIPLAVAALRAGEADFACVPVENSVEGSVSATMDALAAGEPVVAVAEHVLPIRFSVLVRPGTAAADVRTVASHPHALAQVQRWLAEHLPGAQQVTAGSTAAAAVGVAEGAHDAAVTAPVAARHYPLAELATGVADEGDALTRFLLLAKPGALPAPTGADRTSVFAVVAHRPGELAALLTEFALRGVNLSRIESRPLRDRFGEYRFYLDLDGHVAEARVGDALAALHRRSQLVRFLGSYPRADRVGTAAPQAGTDTDFAESARWLAGLRQGEHA</sequence>
<comment type="pathway">
    <text evidence="1 10">Amino-acid biosynthesis; L-phenylalanine biosynthesis; phenylpyruvate from prephenate: step 1/1.</text>
</comment>
<protein>
    <recommendedName>
        <fullName evidence="3 10">Prephenate dehydratase</fullName>
        <shortName evidence="10">PDT</shortName>
        <ecNumber evidence="2 10">4.2.1.51</ecNumber>
    </recommendedName>
</protein>
<feature type="domain" description="Prephenate dehydratase" evidence="11">
    <location>
        <begin position="3"/>
        <end position="179"/>
    </location>
</feature>
<dbReference type="GO" id="GO:0009094">
    <property type="term" value="P:L-phenylalanine biosynthetic process"/>
    <property type="evidence" value="ECO:0007669"/>
    <property type="project" value="UniProtKB-UniPathway"/>
</dbReference>
<evidence type="ECO:0000256" key="2">
    <source>
        <dbReference type="ARBA" id="ARBA00013147"/>
    </source>
</evidence>
<evidence type="ECO:0000256" key="3">
    <source>
        <dbReference type="ARBA" id="ARBA00021872"/>
    </source>
</evidence>
<dbReference type="NCBIfam" id="NF008865">
    <property type="entry name" value="PRK11898.1"/>
    <property type="match status" value="1"/>
</dbReference>
<evidence type="ECO:0000256" key="6">
    <source>
        <dbReference type="ARBA" id="ARBA00023222"/>
    </source>
</evidence>
<feature type="domain" description="ACT" evidence="12">
    <location>
        <begin position="193"/>
        <end position="270"/>
    </location>
</feature>
<dbReference type="SUPFAM" id="SSF53850">
    <property type="entry name" value="Periplasmic binding protein-like II"/>
    <property type="match status" value="1"/>
</dbReference>
<dbReference type="Gene3D" id="3.40.190.10">
    <property type="entry name" value="Periplasmic binding protein-like II"/>
    <property type="match status" value="2"/>
</dbReference>
<comment type="catalytic activity">
    <reaction evidence="8 10">
        <text>prephenate + H(+) = 3-phenylpyruvate + CO2 + H2O</text>
        <dbReference type="Rhea" id="RHEA:21648"/>
        <dbReference type="ChEBI" id="CHEBI:15377"/>
        <dbReference type="ChEBI" id="CHEBI:15378"/>
        <dbReference type="ChEBI" id="CHEBI:16526"/>
        <dbReference type="ChEBI" id="CHEBI:18005"/>
        <dbReference type="ChEBI" id="CHEBI:29934"/>
        <dbReference type="EC" id="4.2.1.51"/>
    </reaction>
</comment>
<dbReference type="EC" id="4.2.1.51" evidence="2 10"/>
<dbReference type="UniPathway" id="UPA00121">
    <property type="reaction ID" value="UER00345"/>
</dbReference>
<dbReference type="PROSITE" id="PS51171">
    <property type="entry name" value="PREPHENATE_DEHYDR_3"/>
    <property type="match status" value="1"/>
</dbReference>
<dbReference type="InterPro" id="IPR018528">
    <property type="entry name" value="Preph_deHydtase_CS"/>
</dbReference>
<keyword evidence="7 10" id="KW-0456">Lyase</keyword>
<evidence type="ECO:0000313" key="13">
    <source>
        <dbReference type="EMBL" id="OLR93120.1"/>
    </source>
</evidence>
<organism evidence="13 14">
    <name type="scientific">Actinokineospora bangkokensis</name>
    <dbReference type="NCBI Taxonomy" id="1193682"/>
    <lineage>
        <taxon>Bacteria</taxon>
        <taxon>Bacillati</taxon>
        <taxon>Actinomycetota</taxon>
        <taxon>Actinomycetes</taxon>
        <taxon>Pseudonocardiales</taxon>
        <taxon>Pseudonocardiaceae</taxon>
        <taxon>Actinokineospora</taxon>
    </lineage>
</organism>
<dbReference type="AlphaFoldDB" id="A0A1Q9LM67"/>
<comment type="caution">
    <text evidence="13">The sequence shown here is derived from an EMBL/GenBank/DDBJ whole genome shotgun (WGS) entry which is preliminary data.</text>
</comment>
<evidence type="ECO:0000256" key="10">
    <source>
        <dbReference type="RuleBase" id="RU361254"/>
    </source>
</evidence>
<reference evidence="13 14" key="1">
    <citation type="submission" date="2016-10" db="EMBL/GenBank/DDBJ databases">
        <title>The Draft Genome Sequence of Actinokineospora bangkokensis 44EHWT reveals the biosynthetic pathway of antifungal compounds Thailandins with unusual extender unit butylmalonyl-CoA.</title>
        <authorList>
            <person name="Greule A."/>
            <person name="Intra B."/>
            <person name="Flemming S."/>
            <person name="Rommel M.G."/>
            <person name="Panbangred W."/>
            <person name="Bechthold A."/>
        </authorList>
    </citation>
    <scope>NUCLEOTIDE SEQUENCE [LARGE SCALE GENOMIC DNA]</scope>
    <source>
        <strain evidence="13 14">44EHW</strain>
    </source>
</reference>
<dbReference type="PANTHER" id="PTHR21022">
    <property type="entry name" value="PREPHENATE DEHYDRATASE P PROTEIN"/>
    <property type="match status" value="1"/>
</dbReference>
<dbReference type="Pfam" id="PF01842">
    <property type="entry name" value="ACT"/>
    <property type="match status" value="1"/>
</dbReference>
<dbReference type="Gene3D" id="3.30.70.260">
    <property type="match status" value="1"/>
</dbReference>
<evidence type="ECO:0000256" key="4">
    <source>
        <dbReference type="ARBA" id="ARBA00022605"/>
    </source>
</evidence>
<dbReference type="PROSITE" id="PS51671">
    <property type="entry name" value="ACT"/>
    <property type="match status" value="1"/>
</dbReference>
<dbReference type="PANTHER" id="PTHR21022:SF19">
    <property type="entry name" value="PREPHENATE DEHYDRATASE-RELATED"/>
    <property type="match status" value="1"/>
</dbReference>
<dbReference type="InterPro" id="IPR008242">
    <property type="entry name" value="Chor_mutase/pphenate_deHydtase"/>
</dbReference>
<evidence type="ECO:0000256" key="9">
    <source>
        <dbReference type="PIRSR" id="PIRSR001500-2"/>
    </source>
</evidence>
<name>A0A1Q9LM67_9PSEU</name>
<dbReference type="RefSeq" id="WP_075975115.1">
    <property type="nucleotide sequence ID" value="NZ_MKQR01000012.1"/>
</dbReference>
<dbReference type="InterPro" id="IPR002912">
    <property type="entry name" value="ACT_dom"/>
</dbReference>
<gene>
    <name evidence="10" type="primary">pheA</name>
    <name evidence="13" type="ORF">BJP25_00520</name>
</gene>
<accession>A0A1Q9LM67</accession>
<feature type="site" description="Essential for prephenate dehydratase activity" evidence="9">
    <location>
        <position position="172"/>
    </location>
</feature>
<proteinExistence type="predicted"/>
<keyword evidence="6 10" id="KW-0584">Phenylalanine biosynthesis</keyword>
<keyword evidence="14" id="KW-1185">Reference proteome</keyword>
<dbReference type="InterPro" id="IPR001086">
    <property type="entry name" value="Preph_deHydtase"/>
</dbReference>
<evidence type="ECO:0000256" key="5">
    <source>
        <dbReference type="ARBA" id="ARBA00023141"/>
    </source>
</evidence>
<dbReference type="SUPFAM" id="SSF55021">
    <property type="entry name" value="ACT-like"/>
    <property type="match status" value="1"/>
</dbReference>
<keyword evidence="4 10" id="KW-0028">Amino-acid biosynthesis</keyword>
<dbReference type="CDD" id="cd13632">
    <property type="entry name" value="PBP2_Aa-PDT_like"/>
    <property type="match status" value="1"/>
</dbReference>
<dbReference type="PROSITE" id="PS00858">
    <property type="entry name" value="PREPHENATE_DEHYDR_2"/>
    <property type="match status" value="1"/>
</dbReference>
<dbReference type="PROSITE" id="PS00857">
    <property type="entry name" value="PREPHENATE_DEHYDR_1"/>
    <property type="match status" value="1"/>
</dbReference>
<dbReference type="FunFam" id="3.30.70.260:FF:000012">
    <property type="entry name" value="Prephenate dehydratase"/>
    <property type="match status" value="1"/>
</dbReference>
<keyword evidence="5 10" id="KW-0057">Aromatic amino acid biosynthesis</keyword>
<evidence type="ECO:0000259" key="11">
    <source>
        <dbReference type="PROSITE" id="PS51171"/>
    </source>
</evidence>
<evidence type="ECO:0000256" key="1">
    <source>
        <dbReference type="ARBA" id="ARBA00004741"/>
    </source>
</evidence>
<evidence type="ECO:0000313" key="14">
    <source>
        <dbReference type="Proteomes" id="UP000186040"/>
    </source>
</evidence>